<accession>A0A9P5Z7V6</accession>
<dbReference type="InterPro" id="IPR051052">
    <property type="entry name" value="Diverse_substrate_MTase"/>
</dbReference>
<dbReference type="GO" id="GO:0032259">
    <property type="term" value="P:methylation"/>
    <property type="evidence" value="ECO:0007669"/>
    <property type="project" value="UniProtKB-KW"/>
</dbReference>
<comment type="similarity">
    <text evidence="1">Belongs to the methyltransferase superfamily.</text>
</comment>
<feature type="domain" description="Methyltransferase type 11" evidence="4">
    <location>
        <begin position="48"/>
        <end position="148"/>
    </location>
</feature>
<evidence type="ECO:0000259" key="4">
    <source>
        <dbReference type="Pfam" id="PF08241"/>
    </source>
</evidence>
<sequence>MSTFARSTFNATIYSAARPTYPPQLFEYIFKYHRAGASPNKASFERGVDVGCGTGQATEHLRPVFNEVIGVDPSLGMLETARASFANNHSGTGKYSFVQGSGEDLRTAIPEDGSVDLIIAAQAAHWFDWSKVWPETSRVLRKNGTAAFWVYTEFRLANYPTLTPLITAYAQGTDPLNSLGSYFQRPGRTILERYLVDVPEPREDSDLEPLTRAYFCEEGDAPSFLPQHPTILPTLMRTRMRWRDLLTYFRTWSSLHTYHEKYPEDLKRPDDTRFLKEDLESSSGADDELRGGDIAVRFWKDLREGVSELSCDIPVGAEDDVLIEWPVSLLLTRKQ</sequence>
<name>A0A9P5Z7V6_9AGAR</name>
<comment type="caution">
    <text evidence="5">The sequence shown here is derived from an EMBL/GenBank/DDBJ whole genome shotgun (WGS) entry which is preliminary data.</text>
</comment>
<gene>
    <name evidence="5" type="ORF">BDN70DRAFT_506466</name>
</gene>
<dbReference type="Pfam" id="PF08241">
    <property type="entry name" value="Methyltransf_11"/>
    <property type="match status" value="1"/>
</dbReference>
<evidence type="ECO:0000256" key="2">
    <source>
        <dbReference type="ARBA" id="ARBA00022603"/>
    </source>
</evidence>
<dbReference type="EMBL" id="MU155174">
    <property type="protein sequence ID" value="KAF9481760.1"/>
    <property type="molecule type" value="Genomic_DNA"/>
</dbReference>
<keyword evidence="6" id="KW-1185">Reference proteome</keyword>
<reference evidence="5" key="1">
    <citation type="submission" date="2020-11" db="EMBL/GenBank/DDBJ databases">
        <authorList>
            <consortium name="DOE Joint Genome Institute"/>
            <person name="Ahrendt S."/>
            <person name="Riley R."/>
            <person name="Andreopoulos W."/>
            <person name="Labutti K."/>
            <person name="Pangilinan J."/>
            <person name="Ruiz-Duenas F.J."/>
            <person name="Barrasa J.M."/>
            <person name="Sanchez-Garcia M."/>
            <person name="Camarero S."/>
            <person name="Miyauchi S."/>
            <person name="Serrano A."/>
            <person name="Linde D."/>
            <person name="Babiker R."/>
            <person name="Drula E."/>
            <person name="Ayuso-Fernandez I."/>
            <person name="Pacheco R."/>
            <person name="Padilla G."/>
            <person name="Ferreira P."/>
            <person name="Barriuso J."/>
            <person name="Kellner H."/>
            <person name="Castanera R."/>
            <person name="Alfaro M."/>
            <person name="Ramirez L."/>
            <person name="Pisabarro A.G."/>
            <person name="Kuo A."/>
            <person name="Tritt A."/>
            <person name="Lipzen A."/>
            <person name="He G."/>
            <person name="Yan M."/>
            <person name="Ng V."/>
            <person name="Cullen D."/>
            <person name="Martin F."/>
            <person name="Rosso M.-N."/>
            <person name="Henrissat B."/>
            <person name="Hibbett D."/>
            <person name="Martinez A.T."/>
            <person name="Grigoriev I.V."/>
        </authorList>
    </citation>
    <scope>NUCLEOTIDE SEQUENCE</scope>
    <source>
        <strain evidence="5">CIRM-BRFM 674</strain>
    </source>
</reference>
<dbReference type="CDD" id="cd02440">
    <property type="entry name" value="AdoMet_MTases"/>
    <property type="match status" value="1"/>
</dbReference>
<dbReference type="Gene3D" id="3.40.50.150">
    <property type="entry name" value="Vaccinia Virus protein VP39"/>
    <property type="match status" value="1"/>
</dbReference>
<dbReference type="SUPFAM" id="SSF53335">
    <property type="entry name" value="S-adenosyl-L-methionine-dependent methyltransferases"/>
    <property type="match status" value="1"/>
</dbReference>
<dbReference type="GO" id="GO:0008757">
    <property type="term" value="F:S-adenosylmethionine-dependent methyltransferase activity"/>
    <property type="evidence" value="ECO:0007669"/>
    <property type="project" value="InterPro"/>
</dbReference>
<organism evidence="5 6">
    <name type="scientific">Pholiota conissans</name>
    <dbReference type="NCBI Taxonomy" id="109636"/>
    <lineage>
        <taxon>Eukaryota</taxon>
        <taxon>Fungi</taxon>
        <taxon>Dikarya</taxon>
        <taxon>Basidiomycota</taxon>
        <taxon>Agaricomycotina</taxon>
        <taxon>Agaricomycetes</taxon>
        <taxon>Agaricomycetidae</taxon>
        <taxon>Agaricales</taxon>
        <taxon>Agaricineae</taxon>
        <taxon>Strophariaceae</taxon>
        <taxon>Pholiota</taxon>
    </lineage>
</organism>
<dbReference type="InterPro" id="IPR029063">
    <property type="entry name" value="SAM-dependent_MTases_sf"/>
</dbReference>
<evidence type="ECO:0000256" key="3">
    <source>
        <dbReference type="ARBA" id="ARBA00022679"/>
    </source>
</evidence>
<keyword evidence="2 5" id="KW-0489">Methyltransferase</keyword>
<dbReference type="PANTHER" id="PTHR44942:SF4">
    <property type="entry name" value="METHYLTRANSFERASE TYPE 11 DOMAIN-CONTAINING PROTEIN"/>
    <property type="match status" value="1"/>
</dbReference>
<evidence type="ECO:0000313" key="6">
    <source>
        <dbReference type="Proteomes" id="UP000807469"/>
    </source>
</evidence>
<dbReference type="Proteomes" id="UP000807469">
    <property type="component" value="Unassembled WGS sequence"/>
</dbReference>
<keyword evidence="3" id="KW-0808">Transferase</keyword>
<dbReference type="AlphaFoldDB" id="A0A9P5Z7V6"/>
<evidence type="ECO:0000313" key="5">
    <source>
        <dbReference type="EMBL" id="KAF9481760.1"/>
    </source>
</evidence>
<protein>
    <submittedName>
        <fullName evidence="5">S-adenosyl-L-methionine-dependent methyltransferase</fullName>
    </submittedName>
</protein>
<dbReference type="InterPro" id="IPR013216">
    <property type="entry name" value="Methyltransf_11"/>
</dbReference>
<proteinExistence type="inferred from homology"/>
<dbReference type="PANTHER" id="PTHR44942">
    <property type="entry name" value="METHYLTRANSF_11 DOMAIN-CONTAINING PROTEIN"/>
    <property type="match status" value="1"/>
</dbReference>
<evidence type="ECO:0000256" key="1">
    <source>
        <dbReference type="ARBA" id="ARBA00008361"/>
    </source>
</evidence>
<dbReference type="OrthoDB" id="10027013at2759"/>